<evidence type="ECO:0000313" key="3">
    <source>
        <dbReference type="EMBL" id="ORE04929.1"/>
    </source>
</evidence>
<dbReference type="GO" id="GO:0003677">
    <property type="term" value="F:DNA binding"/>
    <property type="evidence" value="ECO:0007669"/>
    <property type="project" value="UniProtKB-KW"/>
</dbReference>
<proteinExistence type="predicted"/>
<protein>
    <recommendedName>
        <fullName evidence="2">Cas12f1-like TNB domain-containing protein</fullName>
    </recommendedName>
</protein>
<gene>
    <name evidence="3" type="ORF">BCV72DRAFT_7221</name>
</gene>
<reference evidence="3" key="1">
    <citation type="journal article" date="2016" name="Proc. Natl. Acad. Sci. U.S.A.">
        <title>Lipid metabolic changes in an early divergent fungus govern the establishment of a mutualistic symbiosis with endobacteria.</title>
        <authorList>
            <person name="Lastovetsky O.A."/>
            <person name="Gaspar M.L."/>
            <person name="Mondo S.J."/>
            <person name="LaButti K.M."/>
            <person name="Sandor L."/>
            <person name="Grigoriev I.V."/>
            <person name="Henry S.A."/>
            <person name="Pawlowska T.E."/>
        </authorList>
    </citation>
    <scope>NUCLEOTIDE SEQUENCE [LARGE SCALE GENOMIC DNA]</scope>
    <source>
        <strain evidence="3">ATCC 52814</strain>
    </source>
</reference>
<name>A0A1X0QYV4_RHIZD</name>
<dbReference type="Proteomes" id="UP000242414">
    <property type="component" value="Unassembled WGS sequence"/>
</dbReference>
<dbReference type="AlphaFoldDB" id="A0A1X0QYV4"/>
<dbReference type="Pfam" id="PF07282">
    <property type="entry name" value="Cas12f1-like_TNB"/>
    <property type="match status" value="1"/>
</dbReference>
<sequence>MLNIMEDEEKRRRGIRKIRKLPQMLQTTCQQSKQLFFFGWLNKWKLLSYIENNRKVSLIVFENRMFEKDLVKIKGARCGVKGKLWKDVKKREKEDGLITITVDELNTSKACNNCEKIILEPAKRTRGNSILVCKTCNTLWQRDMNAAKNMMTISLSTWRGDGRPIVFQRSNENSNRAT</sequence>
<dbReference type="VEuPathDB" id="FungiDB:BCV72DRAFT_7221"/>
<accession>A0A1X0QYV4</accession>
<dbReference type="InterPro" id="IPR010095">
    <property type="entry name" value="Cas12f1-like_TNB"/>
</dbReference>
<organism evidence="3">
    <name type="scientific">Rhizopus microsporus var. microsporus</name>
    <dbReference type="NCBI Taxonomy" id="86635"/>
    <lineage>
        <taxon>Eukaryota</taxon>
        <taxon>Fungi</taxon>
        <taxon>Fungi incertae sedis</taxon>
        <taxon>Mucoromycota</taxon>
        <taxon>Mucoromycotina</taxon>
        <taxon>Mucoromycetes</taxon>
        <taxon>Mucorales</taxon>
        <taxon>Mucorineae</taxon>
        <taxon>Rhizopodaceae</taxon>
        <taxon>Rhizopus</taxon>
    </lineage>
</organism>
<evidence type="ECO:0000259" key="2">
    <source>
        <dbReference type="Pfam" id="PF07282"/>
    </source>
</evidence>
<keyword evidence="1" id="KW-0238">DNA-binding</keyword>
<evidence type="ECO:0000256" key="1">
    <source>
        <dbReference type="ARBA" id="ARBA00023125"/>
    </source>
</evidence>
<feature type="domain" description="Cas12f1-like TNB" evidence="2">
    <location>
        <begin position="92"/>
        <end position="150"/>
    </location>
</feature>
<dbReference type="OrthoDB" id="2438399at2759"/>
<dbReference type="EMBL" id="KV921958">
    <property type="protein sequence ID" value="ORE04929.1"/>
    <property type="molecule type" value="Genomic_DNA"/>
</dbReference>